<feature type="binding site" evidence="16 17">
    <location>
        <position position="69"/>
    </location>
    <ligand>
        <name>[4Fe-4S] cluster</name>
        <dbReference type="ChEBI" id="CHEBI:49883"/>
        <note>4Fe-4S-S-AdoMet</note>
    </ligand>
</feature>
<dbReference type="InterPro" id="IPR007197">
    <property type="entry name" value="rSAM"/>
</dbReference>
<evidence type="ECO:0000256" key="15">
    <source>
        <dbReference type="ARBA" id="ARBA00070199"/>
    </source>
</evidence>
<feature type="binding site" evidence="16 17">
    <location>
        <position position="62"/>
    </location>
    <ligand>
        <name>[4Fe-4S] cluster</name>
        <dbReference type="ChEBI" id="CHEBI:49883"/>
        <note>4Fe-4S-S-AdoMet</note>
    </ligand>
</feature>
<evidence type="ECO:0000256" key="2">
    <source>
        <dbReference type="ARBA" id="ARBA00010765"/>
    </source>
</evidence>
<dbReference type="EMBL" id="QNRX01000016">
    <property type="protein sequence ID" value="RBP60360.1"/>
    <property type="molecule type" value="Genomic_DNA"/>
</dbReference>
<feature type="binding site" evidence="16 17">
    <location>
        <position position="138"/>
    </location>
    <ligand>
        <name>[2Fe-2S] cluster</name>
        <dbReference type="ChEBI" id="CHEBI:190135"/>
    </ligand>
</feature>
<gene>
    <name evidence="16" type="primary">bioB</name>
    <name evidence="19" type="ORF">DES36_11617</name>
</gene>
<feature type="binding site" evidence="16 17">
    <location>
        <position position="198"/>
    </location>
    <ligand>
        <name>[2Fe-2S] cluster</name>
        <dbReference type="ChEBI" id="CHEBI:190135"/>
    </ligand>
</feature>
<dbReference type="GO" id="GO:0005506">
    <property type="term" value="F:iron ion binding"/>
    <property type="evidence" value="ECO:0007669"/>
    <property type="project" value="UniProtKB-UniRule"/>
</dbReference>
<evidence type="ECO:0000259" key="18">
    <source>
        <dbReference type="PROSITE" id="PS51918"/>
    </source>
</evidence>
<evidence type="ECO:0000256" key="14">
    <source>
        <dbReference type="ARBA" id="ARBA00057568"/>
    </source>
</evidence>
<comment type="cofactor">
    <cofactor evidence="17">
        <name>[2Fe-2S] cluster</name>
        <dbReference type="ChEBI" id="CHEBI:190135"/>
    </cofactor>
    <text evidence="17">Binds 1 [2Fe-2S] cluster. The cluster is coordinated with 3 cysteines and 1 arginine.</text>
</comment>
<dbReference type="AlphaFoldDB" id="A0A366I091"/>
<evidence type="ECO:0000256" key="17">
    <source>
        <dbReference type="PIRSR" id="PIRSR001619-1"/>
    </source>
</evidence>
<dbReference type="InterPro" id="IPR058240">
    <property type="entry name" value="rSAM_sf"/>
</dbReference>
<accession>A0A366I091</accession>
<reference evidence="19 20" key="1">
    <citation type="submission" date="2018-06" db="EMBL/GenBank/DDBJ databases">
        <title>Genomic Encyclopedia of Type Strains, Phase IV (KMG-IV): sequencing the most valuable type-strain genomes for metagenomic binning, comparative biology and taxonomic classification.</title>
        <authorList>
            <person name="Goeker M."/>
        </authorList>
    </citation>
    <scope>NUCLEOTIDE SEQUENCE [LARGE SCALE GENOMIC DNA]</scope>
    <source>
        <strain evidence="19 20">DSM 22112</strain>
    </source>
</reference>
<evidence type="ECO:0000313" key="19">
    <source>
        <dbReference type="EMBL" id="RBP60360.1"/>
    </source>
</evidence>
<dbReference type="GO" id="GO:0009102">
    <property type="term" value="P:biotin biosynthetic process"/>
    <property type="evidence" value="ECO:0007669"/>
    <property type="project" value="UniProtKB-UniRule"/>
</dbReference>
<dbReference type="InterPro" id="IPR002684">
    <property type="entry name" value="Biotin_synth/BioAB"/>
</dbReference>
<dbReference type="SFLD" id="SFLDG01278">
    <property type="entry name" value="biotin_synthase_like"/>
    <property type="match status" value="1"/>
</dbReference>
<dbReference type="PROSITE" id="PS51918">
    <property type="entry name" value="RADICAL_SAM"/>
    <property type="match status" value="1"/>
</dbReference>
<dbReference type="Gene3D" id="3.20.20.70">
    <property type="entry name" value="Aldolase class I"/>
    <property type="match status" value="1"/>
</dbReference>
<keyword evidence="11 16" id="KW-0408">Iron</keyword>
<keyword evidence="9 16" id="KW-0479">Metal-binding</keyword>
<dbReference type="NCBIfam" id="TIGR00433">
    <property type="entry name" value="bioB"/>
    <property type="match status" value="1"/>
</dbReference>
<dbReference type="SFLD" id="SFLDS00029">
    <property type="entry name" value="Radical_SAM"/>
    <property type="match status" value="1"/>
</dbReference>
<dbReference type="EC" id="2.8.1.6" evidence="4 16"/>
<dbReference type="Proteomes" id="UP000253490">
    <property type="component" value="Unassembled WGS sequence"/>
</dbReference>
<comment type="cofactor">
    <cofactor evidence="16">
        <name>[2Fe-2S] cluster</name>
        <dbReference type="ChEBI" id="CHEBI:190135"/>
    </cofactor>
    <text evidence="16">Binds 1 [2Fe-2S] cluster. The cluster is coordinated with 3 cysteines and 1 arginine.</text>
</comment>
<sequence length="318" mass="35388">MEIQGLVQEIIEGRRLIRGDDLSFFRTISLKDLCRGADNIREELCGNSIDLCSIINGKGGRCSEDCKFCSQSSHFHTDAKEYSLLHRQEILADCKKHADKKVHRYSIVTAGRDLNEKELKEVCLAYKMMHEECKIDLCASHGILSDQALLALKENGVSMYHQNIETSIRNFNNICTTHSYEDKISVIRGAQKIGLRVCSGGIIGMGETFQDRLDMAISLAELEVQSIPINVLMPIKGTPFELLEPLTEDEILRTIAIFRFINPTASIRLAAGRSLMKDSGKSAFRAGANATITGDLLTTSGHNISEDKEMIVQMGFDI</sequence>
<dbReference type="UniPathway" id="UPA00078">
    <property type="reaction ID" value="UER00162"/>
</dbReference>
<feature type="binding site" evidence="16 17">
    <location>
        <position position="268"/>
    </location>
    <ligand>
        <name>[2Fe-2S] cluster</name>
        <dbReference type="ChEBI" id="CHEBI:190135"/>
    </ligand>
</feature>
<keyword evidence="8 16" id="KW-0001">2Fe-2S</keyword>
<dbReference type="FunFam" id="3.20.20.70:FF:000026">
    <property type="entry name" value="Biotin synthase"/>
    <property type="match status" value="1"/>
</dbReference>
<evidence type="ECO:0000256" key="12">
    <source>
        <dbReference type="ARBA" id="ARBA00023014"/>
    </source>
</evidence>
<evidence type="ECO:0000256" key="3">
    <source>
        <dbReference type="ARBA" id="ARBA00011738"/>
    </source>
</evidence>
<comment type="catalytic activity">
    <reaction evidence="13 16">
        <text>(4R,5S)-dethiobiotin + (sulfur carrier)-SH + 2 reduced [2Fe-2S]-[ferredoxin] + 2 S-adenosyl-L-methionine = (sulfur carrier)-H + biotin + 2 5'-deoxyadenosine + 2 L-methionine + 2 oxidized [2Fe-2S]-[ferredoxin]</text>
        <dbReference type="Rhea" id="RHEA:22060"/>
        <dbReference type="Rhea" id="RHEA-COMP:10000"/>
        <dbReference type="Rhea" id="RHEA-COMP:10001"/>
        <dbReference type="Rhea" id="RHEA-COMP:14737"/>
        <dbReference type="Rhea" id="RHEA-COMP:14739"/>
        <dbReference type="ChEBI" id="CHEBI:17319"/>
        <dbReference type="ChEBI" id="CHEBI:29917"/>
        <dbReference type="ChEBI" id="CHEBI:33737"/>
        <dbReference type="ChEBI" id="CHEBI:33738"/>
        <dbReference type="ChEBI" id="CHEBI:57586"/>
        <dbReference type="ChEBI" id="CHEBI:57844"/>
        <dbReference type="ChEBI" id="CHEBI:59789"/>
        <dbReference type="ChEBI" id="CHEBI:64428"/>
        <dbReference type="ChEBI" id="CHEBI:149473"/>
        <dbReference type="EC" id="2.8.1.6"/>
    </reaction>
</comment>
<evidence type="ECO:0000256" key="4">
    <source>
        <dbReference type="ARBA" id="ARBA00012236"/>
    </source>
</evidence>
<dbReference type="HAMAP" id="MF_01694">
    <property type="entry name" value="BioB"/>
    <property type="match status" value="1"/>
</dbReference>
<dbReference type="CDD" id="cd01335">
    <property type="entry name" value="Radical_SAM"/>
    <property type="match status" value="1"/>
</dbReference>
<evidence type="ECO:0000256" key="1">
    <source>
        <dbReference type="ARBA" id="ARBA00004942"/>
    </source>
</evidence>
<keyword evidence="5 16" id="KW-0004">4Fe-4S</keyword>
<dbReference type="OrthoDB" id="9786826at2"/>
<evidence type="ECO:0000256" key="16">
    <source>
        <dbReference type="HAMAP-Rule" id="MF_01694"/>
    </source>
</evidence>
<comment type="caution">
    <text evidence="19">The sequence shown here is derived from an EMBL/GenBank/DDBJ whole genome shotgun (WGS) entry which is preliminary data.</text>
</comment>
<feature type="binding site" evidence="16 17">
    <location>
        <position position="106"/>
    </location>
    <ligand>
        <name>[2Fe-2S] cluster</name>
        <dbReference type="ChEBI" id="CHEBI:190135"/>
    </ligand>
</feature>
<dbReference type="PANTHER" id="PTHR22976:SF2">
    <property type="entry name" value="BIOTIN SYNTHASE, MITOCHONDRIAL"/>
    <property type="match status" value="1"/>
</dbReference>
<dbReference type="SMART" id="SM00729">
    <property type="entry name" value="Elp3"/>
    <property type="match status" value="1"/>
</dbReference>
<keyword evidence="12 16" id="KW-0411">Iron-sulfur</keyword>
<dbReference type="InterPro" id="IPR010722">
    <property type="entry name" value="BATS_dom"/>
</dbReference>
<evidence type="ECO:0000256" key="11">
    <source>
        <dbReference type="ARBA" id="ARBA00023004"/>
    </source>
</evidence>
<comment type="similarity">
    <text evidence="2 16">Belongs to the radical SAM superfamily. Biotin synthase family.</text>
</comment>
<dbReference type="GO" id="GO:0004076">
    <property type="term" value="F:biotin synthase activity"/>
    <property type="evidence" value="ECO:0007669"/>
    <property type="project" value="UniProtKB-UniRule"/>
</dbReference>
<dbReference type="Pfam" id="PF06968">
    <property type="entry name" value="BATS"/>
    <property type="match status" value="1"/>
</dbReference>
<dbReference type="InterPro" id="IPR024177">
    <property type="entry name" value="Biotin_synthase"/>
</dbReference>
<dbReference type="SFLD" id="SFLDG01060">
    <property type="entry name" value="BATS_domain_containing"/>
    <property type="match status" value="1"/>
</dbReference>
<dbReference type="InterPro" id="IPR013785">
    <property type="entry name" value="Aldolase_TIM"/>
</dbReference>
<comment type="subunit">
    <text evidence="3 16">Homodimer.</text>
</comment>
<evidence type="ECO:0000256" key="7">
    <source>
        <dbReference type="ARBA" id="ARBA00022691"/>
    </source>
</evidence>
<dbReference type="GO" id="GO:0051539">
    <property type="term" value="F:4 iron, 4 sulfur cluster binding"/>
    <property type="evidence" value="ECO:0007669"/>
    <property type="project" value="UniProtKB-KW"/>
</dbReference>
<organism evidence="19 20">
    <name type="scientific">Alkalibaculum bacchi</name>
    <dbReference type="NCBI Taxonomy" id="645887"/>
    <lineage>
        <taxon>Bacteria</taxon>
        <taxon>Bacillati</taxon>
        <taxon>Bacillota</taxon>
        <taxon>Clostridia</taxon>
        <taxon>Eubacteriales</taxon>
        <taxon>Eubacteriaceae</taxon>
        <taxon>Alkalibaculum</taxon>
    </lineage>
</organism>
<feature type="domain" description="Radical SAM core" evidence="18">
    <location>
        <begin position="44"/>
        <end position="270"/>
    </location>
</feature>
<evidence type="ECO:0000256" key="13">
    <source>
        <dbReference type="ARBA" id="ARBA00051157"/>
    </source>
</evidence>
<dbReference type="PIRSF" id="PIRSF001619">
    <property type="entry name" value="Biotin_synth"/>
    <property type="match status" value="1"/>
</dbReference>
<dbReference type="GO" id="GO:0051537">
    <property type="term" value="F:2 iron, 2 sulfur cluster binding"/>
    <property type="evidence" value="ECO:0007669"/>
    <property type="project" value="UniProtKB-KW"/>
</dbReference>
<dbReference type="InterPro" id="IPR006638">
    <property type="entry name" value="Elp3/MiaA/NifB-like_rSAM"/>
</dbReference>
<protein>
    <recommendedName>
        <fullName evidence="15 16">Biotin synthase</fullName>
        <ecNumber evidence="4 16">2.8.1.6</ecNumber>
    </recommendedName>
</protein>
<dbReference type="PANTHER" id="PTHR22976">
    <property type="entry name" value="BIOTIN SYNTHASE"/>
    <property type="match status" value="1"/>
</dbReference>
<feature type="binding site" evidence="16 17">
    <location>
        <position position="66"/>
    </location>
    <ligand>
        <name>[4Fe-4S] cluster</name>
        <dbReference type="ChEBI" id="CHEBI:49883"/>
        <note>4Fe-4S-S-AdoMet</note>
    </ligand>
</feature>
<evidence type="ECO:0000256" key="5">
    <source>
        <dbReference type="ARBA" id="ARBA00022485"/>
    </source>
</evidence>
<evidence type="ECO:0000256" key="6">
    <source>
        <dbReference type="ARBA" id="ARBA00022679"/>
    </source>
</evidence>
<keyword evidence="7 16" id="KW-0949">S-adenosyl-L-methionine</keyword>
<comment type="cofactor">
    <cofactor evidence="16 17">
        <name>[4Fe-4S] cluster</name>
        <dbReference type="ChEBI" id="CHEBI:49883"/>
    </cofactor>
    <text evidence="16 17">Binds 1 [4Fe-4S] cluster. The cluster is coordinated with 3 cysteines and an exchangeable S-adenosyl-L-methionine.</text>
</comment>
<evidence type="ECO:0000256" key="10">
    <source>
        <dbReference type="ARBA" id="ARBA00022756"/>
    </source>
</evidence>
<evidence type="ECO:0000313" key="20">
    <source>
        <dbReference type="Proteomes" id="UP000253490"/>
    </source>
</evidence>
<dbReference type="SUPFAM" id="SSF102114">
    <property type="entry name" value="Radical SAM enzymes"/>
    <property type="match status" value="1"/>
</dbReference>
<evidence type="ECO:0000256" key="8">
    <source>
        <dbReference type="ARBA" id="ARBA00022714"/>
    </source>
</evidence>
<evidence type="ECO:0000256" key="9">
    <source>
        <dbReference type="ARBA" id="ARBA00022723"/>
    </source>
</evidence>
<comment type="pathway">
    <text evidence="1 16">Cofactor biosynthesis; biotin biosynthesis; biotin from 7,8-diaminononanoate: step 2/2.</text>
</comment>
<keyword evidence="20" id="KW-1185">Reference proteome</keyword>
<dbReference type="SMART" id="SM00876">
    <property type="entry name" value="BATS"/>
    <property type="match status" value="1"/>
</dbReference>
<keyword evidence="6 16" id="KW-0808">Transferase</keyword>
<keyword evidence="10 16" id="KW-0093">Biotin biosynthesis</keyword>
<proteinExistence type="inferred from homology"/>
<dbReference type="Pfam" id="PF04055">
    <property type="entry name" value="Radical_SAM"/>
    <property type="match status" value="1"/>
</dbReference>
<comment type="function">
    <text evidence="14 16">Catalyzes the conversion of dethiobiotin (DTB) to biotin by the insertion of a sulfur atom into dethiobiotin via a radical-based mechanism.</text>
</comment>
<name>A0A366I091_9FIRM</name>